<dbReference type="AlphaFoldDB" id="A0A1L8WSJ2"/>
<evidence type="ECO:0000256" key="3">
    <source>
        <dbReference type="ARBA" id="ARBA00022695"/>
    </source>
</evidence>
<evidence type="ECO:0000256" key="1">
    <source>
        <dbReference type="ARBA" id="ARBA00012524"/>
    </source>
</evidence>
<dbReference type="GO" id="GO:0050519">
    <property type="term" value="F:holo-citrate lyase synthase activity"/>
    <property type="evidence" value="ECO:0007669"/>
    <property type="project" value="UniProtKB-EC"/>
</dbReference>
<dbReference type="GO" id="GO:0051191">
    <property type="term" value="P:prosthetic group biosynthetic process"/>
    <property type="evidence" value="ECO:0007669"/>
    <property type="project" value="InterPro"/>
</dbReference>
<dbReference type="Pfam" id="PF03802">
    <property type="entry name" value="CitX"/>
    <property type="match status" value="1"/>
</dbReference>
<evidence type="ECO:0000313" key="5">
    <source>
        <dbReference type="EMBL" id="OJG83980.1"/>
    </source>
</evidence>
<evidence type="ECO:0000313" key="6">
    <source>
        <dbReference type="Proteomes" id="UP000182152"/>
    </source>
</evidence>
<dbReference type="RefSeq" id="WP_071854451.1">
    <property type="nucleotide sequence ID" value="NZ_JXLB01000001.1"/>
</dbReference>
<reference evidence="5 6" key="1">
    <citation type="submission" date="2014-12" db="EMBL/GenBank/DDBJ databases">
        <title>Draft genome sequences of 29 type strains of Enterococci.</title>
        <authorList>
            <person name="Zhong Z."/>
            <person name="Sun Z."/>
            <person name="Liu W."/>
            <person name="Zhang W."/>
            <person name="Zhang H."/>
        </authorList>
    </citation>
    <scope>NUCLEOTIDE SEQUENCE [LARGE SCALE GENOMIC DNA]</scope>
    <source>
        <strain evidence="5 6">DSM 15687</strain>
    </source>
</reference>
<organism evidence="5 6">
    <name type="scientific">Enterococcus ratti</name>
    <dbReference type="NCBI Taxonomy" id="150033"/>
    <lineage>
        <taxon>Bacteria</taxon>
        <taxon>Bacillati</taxon>
        <taxon>Bacillota</taxon>
        <taxon>Bacilli</taxon>
        <taxon>Lactobacillales</taxon>
        <taxon>Enterococcaceae</taxon>
        <taxon>Enterococcus</taxon>
    </lineage>
</organism>
<dbReference type="InterPro" id="IPR005551">
    <property type="entry name" value="CitX"/>
</dbReference>
<dbReference type="Proteomes" id="UP000182152">
    <property type="component" value="Unassembled WGS sequence"/>
</dbReference>
<dbReference type="EC" id="2.7.7.61" evidence="1"/>
<accession>A0A1L8WSJ2</accession>
<gene>
    <name evidence="5" type="ORF">RV14_GL000157</name>
</gene>
<comment type="catalytic activity">
    <reaction evidence="4">
        <text>apo-[citrate lyase ACP] + 2'-(5''-triphospho-alpha-D-ribosyl)-3'-dephospho-CoA = holo-[citrate lyase ACP] + diphosphate</text>
        <dbReference type="Rhea" id="RHEA:16333"/>
        <dbReference type="Rhea" id="RHEA-COMP:10157"/>
        <dbReference type="Rhea" id="RHEA-COMP:10158"/>
        <dbReference type="ChEBI" id="CHEBI:29999"/>
        <dbReference type="ChEBI" id="CHEBI:33019"/>
        <dbReference type="ChEBI" id="CHEBI:61378"/>
        <dbReference type="ChEBI" id="CHEBI:82683"/>
        <dbReference type="EC" id="2.7.7.61"/>
    </reaction>
</comment>
<keyword evidence="2" id="KW-0808">Transferase</keyword>
<protein>
    <recommendedName>
        <fullName evidence="1">citrate lyase holo-[acyl-carrier protein] synthase</fullName>
        <ecNumber evidence="1">2.7.7.61</ecNumber>
    </recommendedName>
</protein>
<dbReference type="NCBIfam" id="TIGR03124">
    <property type="entry name" value="citrate_citX"/>
    <property type="match status" value="1"/>
</dbReference>
<name>A0A1L8WSJ2_9ENTE</name>
<dbReference type="STRING" id="150033.RV14_GL000157"/>
<evidence type="ECO:0000256" key="4">
    <source>
        <dbReference type="ARBA" id="ARBA00048574"/>
    </source>
</evidence>
<sequence>MFETGKIQVIETILNHKEQRVQLQNQLLSKYLNEALLVFTLNIPGPVKNNKKIEQLFHWGQLSIQEMFEKKQIQPVYTKEIKLPSGLDWFVAVPVDPYSLKKSLIEIEEKHPLGRLFDLDVLFAKDGSQRISRQVLGYKQRTCFICEKPAKACARNQTHSLKELQKKIAHMIDVYEQRNLSS</sequence>
<dbReference type="EMBL" id="JXLB01000001">
    <property type="protein sequence ID" value="OJG83980.1"/>
    <property type="molecule type" value="Genomic_DNA"/>
</dbReference>
<comment type="caution">
    <text evidence="5">The sequence shown here is derived from an EMBL/GenBank/DDBJ whole genome shotgun (WGS) entry which is preliminary data.</text>
</comment>
<evidence type="ECO:0000256" key="2">
    <source>
        <dbReference type="ARBA" id="ARBA00022679"/>
    </source>
</evidence>
<proteinExistence type="predicted"/>
<keyword evidence="3" id="KW-0548">Nucleotidyltransferase</keyword>
<dbReference type="NCBIfam" id="NF002383">
    <property type="entry name" value="PRK01392.1"/>
    <property type="match status" value="1"/>
</dbReference>
<dbReference type="OrthoDB" id="3196716at2"/>
<keyword evidence="6" id="KW-1185">Reference proteome</keyword>